<accession>A0A139LLT4</accession>
<keyword evidence="3" id="KW-0813">Transport</keyword>
<dbReference type="Gene3D" id="3.30.1150.10">
    <property type="match status" value="2"/>
</dbReference>
<evidence type="ECO:0000256" key="7">
    <source>
        <dbReference type="ARBA" id="ARBA00022927"/>
    </source>
</evidence>
<dbReference type="RefSeq" id="WP_004307828.1">
    <property type="nucleotide sequence ID" value="NZ_CAXTIO010000003.1"/>
</dbReference>
<dbReference type="CDD" id="cd07341">
    <property type="entry name" value="M56_BlaR1_MecR1_like"/>
    <property type="match status" value="1"/>
</dbReference>
<feature type="transmembrane region" description="Helical" evidence="10">
    <location>
        <begin position="275"/>
        <end position="295"/>
    </location>
</feature>
<feature type="transmembrane region" description="Helical" evidence="10">
    <location>
        <begin position="37"/>
        <end position="58"/>
    </location>
</feature>
<keyword evidence="7" id="KW-0653">Protein transport</keyword>
<dbReference type="Pfam" id="PF03544">
    <property type="entry name" value="TonB_C"/>
    <property type="match status" value="2"/>
</dbReference>
<evidence type="ECO:0000256" key="2">
    <source>
        <dbReference type="ARBA" id="ARBA00006555"/>
    </source>
</evidence>
<name>A0A139LLT4_BACOV</name>
<dbReference type="GO" id="GO:0055085">
    <property type="term" value="P:transmembrane transport"/>
    <property type="evidence" value="ECO:0007669"/>
    <property type="project" value="InterPro"/>
</dbReference>
<evidence type="ECO:0000256" key="3">
    <source>
        <dbReference type="ARBA" id="ARBA00022448"/>
    </source>
</evidence>
<evidence type="ECO:0000259" key="11">
    <source>
        <dbReference type="PROSITE" id="PS52015"/>
    </source>
</evidence>
<dbReference type="Pfam" id="PF05569">
    <property type="entry name" value="Peptidase_M56"/>
    <property type="match status" value="1"/>
</dbReference>
<dbReference type="GO" id="GO:0031992">
    <property type="term" value="F:energy transducer activity"/>
    <property type="evidence" value="ECO:0007669"/>
    <property type="project" value="TreeGrafter"/>
</dbReference>
<dbReference type="PANTHER" id="PTHR33446:SF2">
    <property type="entry name" value="PROTEIN TONB"/>
    <property type="match status" value="1"/>
</dbReference>
<dbReference type="PROSITE" id="PS52015">
    <property type="entry name" value="TONB_CTD"/>
    <property type="match status" value="2"/>
</dbReference>
<dbReference type="Proteomes" id="UP001219389">
    <property type="component" value="Unassembled WGS sequence"/>
</dbReference>
<feature type="domain" description="TonB C-terminal" evidence="11">
    <location>
        <begin position="369"/>
        <end position="465"/>
    </location>
</feature>
<dbReference type="InterPro" id="IPR037682">
    <property type="entry name" value="TonB_C"/>
</dbReference>
<evidence type="ECO:0000256" key="10">
    <source>
        <dbReference type="SAM" id="Phobius"/>
    </source>
</evidence>
<feature type="domain" description="TonB C-terminal" evidence="11">
    <location>
        <begin position="515"/>
        <end position="605"/>
    </location>
</feature>
<dbReference type="InterPro" id="IPR006260">
    <property type="entry name" value="TonB/TolA_C"/>
</dbReference>
<protein>
    <submittedName>
        <fullName evidence="12">M56 family metallopeptidase</fullName>
    </submittedName>
</protein>
<dbReference type="PANTHER" id="PTHR33446">
    <property type="entry name" value="PROTEIN TONB-RELATED"/>
    <property type="match status" value="1"/>
</dbReference>
<dbReference type="STRING" id="28116.Bovatus_04016"/>
<keyword evidence="9 10" id="KW-0472">Membrane</keyword>
<dbReference type="AlphaFoldDB" id="A0A139LLT4"/>
<evidence type="ECO:0000256" key="5">
    <source>
        <dbReference type="ARBA" id="ARBA00022519"/>
    </source>
</evidence>
<dbReference type="GO" id="GO:0098797">
    <property type="term" value="C:plasma membrane protein complex"/>
    <property type="evidence" value="ECO:0007669"/>
    <property type="project" value="TreeGrafter"/>
</dbReference>
<dbReference type="InterPro" id="IPR051045">
    <property type="entry name" value="TonB-dependent_transducer"/>
</dbReference>
<organism evidence="12 14">
    <name type="scientific">Bacteroides ovatus</name>
    <dbReference type="NCBI Taxonomy" id="28116"/>
    <lineage>
        <taxon>Bacteria</taxon>
        <taxon>Pseudomonadati</taxon>
        <taxon>Bacteroidota</taxon>
        <taxon>Bacteroidia</taxon>
        <taxon>Bacteroidales</taxon>
        <taxon>Bacteroidaceae</taxon>
        <taxon>Bacteroides</taxon>
    </lineage>
</organism>
<sequence length="605" mass="68898">MTPELAYFLKINVAIALFYAFYRLFFHKDTFFHWRRMALLCFFAISLLYPLLNIQGWIKAHEPMVAMADLYATILLPEQVVTPTQETVINWQEVIIQFAKIIYWSGMLLLTARFFVQLGSIIRLHFQCSKSNIQGVRVHLLKKETGPFSFFHWIFIHPQSHTESEISEIITHEETHARQYHSVDVLFSEIMCIFCWFNPFIWLMKREVRGNLEYMADHRVLETGHDSKSYQYHLLGLAHHKAAANLSNSFNVLPLKNRIKMMNKRRTKEIGRTKYLMFLPLAAILMIVSNIEMVARTTEKFAKEMMGQITEEVAMQAETTNIPELSTREMQEITLPQGTKEKEVTETQIKSVPDSVVFQVVEEMPDFPGGMKALMDYLSKNVKYPAEAHAIGAQGRVIVSFTVKKDGSIADTKVERSVNPYLDKEAMRVIAAMPKWQPGKQRGEAVNVRFTVPVAFRLSDPPTPKAEEIKQSDLDEVVVVGYGPQEDSTPGAVGVKGENTDQAFTVVETMPKFPEGQAGLMRYLARSIKYPVIAQKNKEQGRVIIQMIIGTDGSLSNVKVLRSVSPSLDAEAIRVVGNMPKWEPGMQKGQAVPVKYTLPITFRLQ</sequence>
<dbReference type="SUPFAM" id="SSF74653">
    <property type="entry name" value="TolA/TonB C-terminal domain"/>
    <property type="match status" value="2"/>
</dbReference>
<dbReference type="EMBL" id="VWFO01000041">
    <property type="protein sequence ID" value="KAA4661455.1"/>
    <property type="molecule type" value="Genomic_DNA"/>
</dbReference>
<dbReference type="InterPro" id="IPR008756">
    <property type="entry name" value="Peptidase_M56"/>
</dbReference>
<gene>
    <name evidence="12" type="ORF">F3B98_22735</name>
    <name evidence="13" type="ORF">PO382_02800</name>
</gene>
<keyword evidence="6 10" id="KW-0812">Transmembrane</keyword>
<evidence type="ECO:0000256" key="1">
    <source>
        <dbReference type="ARBA" id="ARBA00004383"/>
    </source>
</evidence>
<dbReference type="Proteomes" id="UP000435985">
    <property type="component" value="Unassembled WGS sequence"/>
</dbReference>
<keyword evidence="4" id="KW-1003">Cell membrane</keyword>
<evidence type="ECO:0000256" key="6">
    <source>
        <dbReference type="ARBA" id="ARBA00022692"/>
    </source>
</evidence>
<reference evidence="12 14" key="1">
    <citation type="journal article" date="2019" name="Nat. Med.">
        <title>A library of human gut bacterial isolates paired with longitudinal multiomics data enables mechanistic microbiome research.</title>
        <authorList>
            <person name="Poyet M."/>
            <person name="Groussin M."/>
            <person name="Gibbons S.M."/>
            <person name="Avila-Pacheco J."/>
            <person name="Jiang X."/>
            <person name="Kearney S.M."/>
            <person name="Perrotta A.R."/>
            <person name="Berdy B."/>
            <person name="Zhao S."/>
            <person name="Lieberman T.D."/>
            <person name="Swanson P.K."/>
            <person name="Smith M."/>
            <person name="Roesemann S."/>
            <person name="Alexander J.E."/>
            <person name="Rich S.A."/>
            <person name="Livny J."/>
            <person name="Vlamakis H."/>
            <person name="Clish C."/>
            <person name="Bullock K."/>
            <person name="Deik A."/>
            <person name="Scott J."/>
            <person name="Pierce K.A."/>
            <person name="Xavier R.J."/>
            <person name="Alm E.J."/>
        </authorList>
    </citation>
    <scope>NUCLEOTIDE SEQUENCE [LARGE SCALE GENOMIC DNA]</scope>
    <source>
        <strain evidence="12 14">BIOML-A14</strain>
    </source>
</reference>
<evidence type="ECO:0000313" key="13">
    <source>
        <dbReference type="EMBL" id="MDC2741147.1"/>
    </source>
</evidence>
<dbReference type="EMBL" id="JAQNZF010000003">
    <property type="protein sequence ID" value="MDC2741147.1"/>
    <property type="molecule type" value="Genomic_DNA"/>
</dbReference>
<evidence type="ECO:0000313" key="14">
    <source>
        <dbReference type="Proteomes" id="UP000435985"/>
    </source>
</evidence>
<evidence type="ECO:0000256" key="8">
    <source>
        <dbReference type="ARBA" id="ARBA00022989"/>
    </source>
</evidence>
<comment type="caution">
    <text evidence="12">The sequence shown here is derived from an EMBL/GenBank/DDBJ whole genome shotgun (WGS) entry which is preliminary data.</text>
</comment>
<comment type="similarity">
    <text evidence="2">Belongs to the TonB family.</text>
</comment>
<proteinExistence type="inferred from homology"/>
<reference evidence="13" key="2">
    <citation type="submission" date="2022-10" db="EMBL/GenBank/DDBJ databases">
        <title>Human gut microbiome strain richness.</title>
        <authorList>
            <person name="Chen-Liaw A."/>
        </authorList>
    </citation>
    <scope>NUCLEOTIDE SEQUENCE</scope>
    <source>
        <strain evidence="13">BSD2780120875st1_E1_BSD2780120875_150330</strain>
    </source>
</reference>
<evidence type="ECO:0000256" key="4">
    <source>
        <dbReference type="ARBA" id="ARBA00022475"/>
    </source>
</evidence>
<dbReference type="NCBIfam" id="TIGR01352">
    <property type="entry name" value="tonB_Cterm"/>
    <property type="match status" value="2"/>
</dbReference>
<keyword evidence="8 10" id="KW-1133">Transmembrane helix</keyword>
<comment type="subcellular location">
    <subcellularLocation>
        <location evidence="1">Cell inner membrane</location>
        <topology evidence="1">Single-pass membrane protein</topology>
        <orientation evidence="1">Periplasmic side</orientation>
    </subcellularLocation>
</comment>
<feature type="transmembrane region" description="Helical" evidence="10">
    <location>
        <begin position="101"/>
        <end position="122"/>
    </location>
</feature>
<dbReference type="GO" id="GO:0015031">
    <property type="term" value="P:protein transport"/>
    <property type="evidence" value="ECO:0007669"/>
    <property type="project" value="UniProtKB-KW"/>
</dbReference>
<evidence type="ECO:0000256" key="9">
    <source>
        <dbReference type="ARBA" id="ARBA00023136"/>
    </source>
</evidence>
<evidence type="ECO:0000313" key="12">
    <source>
        <dbReference type="EMBL" id="KAA4661455.1"/>
    </source>
</evidence>
<keyword evidence="5" id="KW-0997">Cell inner membrane</keyword>
<dbReference type="FunFam" id="3.30.1150.10:FF:000002">
    <property type="entry name" value="Energy transducer TonB"/>
    <property type="match status" value="2"/>
</dbReference>
<feature type="transmembrane region" description="Helical" evidence="10">
    <location>
        <begin position="6"/>
        <end position="25"/>
    </location>
</feature>